<protein>
    <recommendedName>
        <fullName evidence="3">methylated-DNA--[protein]-cysteine S-methyltransferase</fullName>
        <ecNumber evidence="3">2.1.1.63</ecNumber>
    </recommendedName>
</protein>
<feature type="active site" description="Nucleophile; methyl group acceptor from methylphosphotriester" evidence="12">
    <location>
        <position position="40"/>
    </location>
</feature>
<evidence type="ECO:0000256" key="3">
    <source>
        <dbReference type="ARBA" id="ARBA00011918"/>
    </source>
</evidence>
<keyword evidence="7" id="KW-0805">Transcription regulation</keyword>
<dbReference type="GO" id="GO:0003908">
    <property type="term" value="F:methylated-DNA-[protein]-cysteine S-methyltransferase activity"/>
    <property type="evidence" value="ECO:0007669"/>
    <property type="project" value="UniProtKB-EC"/>
</dbReference>
<reference evidence="15 16" key="1">
    <citation type="submission" date="2020-08" db="EMBL/GenBank/DDBJ databases">
        <title>Genome sequencing of Purple Non-Sulfur Bacteria from various extreme environments.</title>
        <authorList>
            <person name="Mayer M."/>
        </authorList>
    </citation>
    <scope>NUCLEOTIDE SEQUENCE [LARGE SCALE GENOMIC DNA]</scope>
    <source>
        <strain evidence="15 16">JA135</strain>
    </source>
</reference>
<dbReference type="RefSeq" id="WP_184432366.1">
    <property type="nucleotide sequence ID" value="NZ_JACIGI010000006.1"/>
</dbReference>
<evidence type="ECO:0000256" key="10">
    <source>
        <dbReference type="ARBA" id="ARBA00023204"/>
    </source>
</evidence>
<dbReference type="InterPro" id="IPR016221">
    <property type="entry name" value="Bifunct_regulatory_prot_Ada"/>
</dbReference>
<keyword evidence="13" id="KW-0862">Zinc</keyword>
<keyword evidence="10" id="KW-0234">DNA repair</keyword>
<dbReference type="SMART" id="SM00342">
    <property type="entry name" value="HTH_ARAC"/>
    <property type="match status" value="1"/>
</dbReference>
<dbReference type="GO" id="GO:0032259">
    <property type="term" value="P:methylation"/>
    <property type="evidence" value="ECO:0007669"/>
    <property type="project" value="UniProtKB-KW"/>
</dbReference>
<dbReference type="PANTHER" id="PTHR10815:SF5">
    <property type="entry name" value="METHYLATED-DNA--PROTEIN-CYSTEINE METHYLTRANSFERASE"/>
    <property type="match status" value="1"/>
</dbReference>
<dbReference type="EC" id="2.1.1.63" evidence="3"/>
<feature type="active site" description="Nucleophile; methyl group acceptor from either O6-methylguanine or O4-methylthymine" evidence="12">
    <location>
        <position position="324"/>
    </location>
</feature>
<dbReference type="GO" id="GO:0043565">
    <property type="term" value="F:sequence-specific DNA binding"/>
    <property type="evidence" value="ECO:0007669"/>
    <property type="project" value="InterPro"/>
</dbReference>
<organism evidence="15 16">
    <name type="scientific">Roseospira goensis</name>
    <dbReference type="NCBI Taxonomy" id="391922"/>
    <lineage>
        <taxon>Bacteria</taxon>
        <taxon>Pseudomonadati</taxon>
        <taxon>Pseudomonadota</taxon>
        <taxon>Alphaproteobacteria</taxon>
        <taxon>Rhodospirillales</taxon>
        <taxon>Rhodospirillaceae</taxon>
        <taxon>Roseospira</taxon>
    </lineage>
</organism>
<dbReference type="GO" id="GO:0008270">
    <property type="term" value="F:zinc ion binding"/>
    <property type="evidence" value="ECO:0007669"/>
    <property type="project" value="InterPro"/>
</dbReference>
<feature type="domain" description="HTH araC/xylS-type" evidence="14">
    <location>
        <begin position="89"/>
        <end position="186"/>
    </location>
</feature>
<comment type="cofactor">
    <cofactor evidence="13">
        <name>Zn(2+)</name>
        <dbReference type="ChEBI" id="CHEBI:29105"/>
    </cofactor>
    <text evidence="13">Binds 1 zinc ion per subunit.</text>
</comment>
<evidence type="ECO:0000313" key="16">
    <source>
        <dbReference type="Proteomes" id="UP000555728"/>
    </source>
</evidence>
<dbReference type="InterPro" id="IPR036217">
    <property type="entry name" value="MethylDNA_cys_MeTrfase_DNAb"/>
</dbReference>
<dbReference type="SUPFAM" id="SSF57884">
    <property type="entry name" value="Ada DNA repair protein, N-terminal domain (N-Ada 10)"/>
    <property type="match status" value="1"/>
</dbReference>
<dbReference type="AlphaFoldDB" id="A0A7W6RY00"/>
<dbReference type="Gene3D" id="1.10.10.10">
    <property type="entry name" value="Winged helix-like DNA-binding domain superfamily/Winged helix DNA-binding domain"/>
    <property type="match status" value="1"/>
</dbReference>
<dbReference type="FunFam" id="1.10.10.10:FF:000214">
    <property type="entry name" value="Methylated-DNA--protein-cysteine methyltransferase"/>
    <property type="match status" value="1"/>
</dbReference>
<dbReference type="PANTHER" id="PTHR10815">
    <property type="entry name" value="METHYLATED-DNA--PROTEIN-CYSTEINE METHYLTRANSFERASE"/>
    <property type="match status" value="1"/>
</dbReference>
<comment type="caution">
    <text evidence="15">The sequence shown here is derived from an EMBL/GenBank/DDBJ whole genome shotgun (WGS) entry which is preliminary data.</text>
</comment>
<dbReference type="CDD" id="cd06445">
    <property type="entry name" value="ATase"/>
    <property type="match status" value="1"/>
</dbReference>
<comment type="catalytic activity">
    <reaction evidence="11">
        <text>a 6-O-methyl-2'-deoxyguanosine in DNA + L-cysteinyl-[protein] = S-methyl-L-cysteinyl-[protein] + a 2'-deoxyguanosine in DNA</text>
        <dbReference type="Rhea" id="RHEA:24000"/>
        <dbReference type="Rhea" id="RHEA-COMP:10131"/>
        <dbReference type="Rhea" id="RHEA-COMP:10132"/>
        <dbReference type="Rhea" id="RHEA-COMP:11367"/>
        <dbReference type="Rhea" id="RHEA-COMP:11368"/>
        <dbReference type="ChEBI" id="CHEBI:29950"/>
        <dbReference type="ChEBI" id="CHEBI:82612"/>
        <dbReference type="ChEBI" id="CHEBI:85445"/>
        <dbReference type="ChEBI" id="CHEBI:85448"/>
        <dbReference type="EC" id="2.1.1.63"/>
    </reaction>
</comment>
<dbReference type="PROSITE" id="PS00374">
    <property type="entry name" value="MGMT"/>
    <property type="match status" value="1"/>
</dbReference>
<dbReference type="SUPFAM" id="SSF46689">
    <property type="entry name" value="Homeodomain-like"/>
    <property type="match status" value="1"/>
</dbReference>
<dbReference type="InterPro" id="IPR035451">
    <property type="entry name" value="Ada-like_dom_sf"/>
</dbReference>
<keyword evidence="6" id="KW-0227">DNA damage</keyword>
<dbReference type="InterPro" id="IPR018060">
    <property type="entry name" value="HTH_AraC"/>
</dbReference>
<proteinExistence type="inferred from homology"/>
<keyword evidence="5 15" id="KW-0808">Transferase</keyword>
<evidence type="ECO:0000256" key="4">
    <source>
        <dbReference type="ARBA" id="ARBA00022603"/>
    </source>
</evidence>
<accession>A0A7W6RY00</accession>
<keyword evidence="4 15" id="KW-0489">Methyltransferase</keyword>
<evidence type="ECO:0000256" key="5">
    <source>
        <dbReference type="ARBA" id="ARBA00022679"/>
    </source>
</evidence>
<dbReference type="Gene3D" id="3.30.160.70">
    <property type="entry name" value="Methylated DNA-protein cysteine methyltransferase domain"/>
    <property type="match status" value="1"/>
</dbReference>
<keyword evidence="8" id="KW-0010">Activator</keyword>
<dbReference type="EMBL" id="JACIGI010000006">
    <property type="protein sequence ID" value="MBB4285293.1"/>
    <property type="molecule type" value="Genomic_DNA"/>
</dbReference>
<comment type="similarity">
    <text evidence="2">Belongs to the MGMT family.</text>
</comment>
<evidence type="ECO:0000256" key="6">
    <source>
        <dbReference type="ARBA" id="ARBA00022763"/>
    </source>
</evidence>
<dbReference type="Pfam" id="PF02805">
    <property type="entry name" value="Ada_Zn_binding"/>
    <property type="match status" value="1"/>
</dbReference>
<dbReference type="Proteomes" id="UP000555728">
    <property type="component" value="Unassembled WGS sequence"/>
</dbReference>
<comment type="catalytic activity">
    <reaction evidence="1">
        <text>a 4-O-methyl-thymidine in DNA + L-cysteinyl-[protein] = a thymidine in DNA + S-methyl-L-cysteinyl-[protein]</text>
        <dbReference type="Rhea" id="RHEA:53428"/>
        <dbReference type="Rhea" id="RHEA-COMP:10131"/>
        <dbReference type="Rhea" id="RHEA-COMP:10132"/>
        <dbReference type="Rhea" id="RHEA-COMP:13555"/>
        <dbReference type="Rhea" id="RHEA-COMP:13556"/>
        <dbReference type="ChEBI" id="CHEBI:29950"/>
        <dbReference type="ChEBI" id="CHEBI:82612"/>
        <dbReference type="ChEBI" id="CHEBI:137386"/>
        <dbReference type="ChEBI" id="CHEBI:137387"/>
        <dbReference type="EC" id="2.1.1.63"/>
    </reaction>
</comment>
<gene>
    <name evidence="15" type="ORF">GGD88_001010</name>
</gene>
<evidence type="ECO:0000256" key="1">
    <source>
        <dbReference type="ARBA" id="ARBA00001286"/>
    </source>
</evidence>
<dbReference type="InterPro" id="IPR004026">
    <property type="entry name" value="Ada_DNA_repair_Zn-bd"/>
</dbReference>
<feature type="binding site" evidence="13">
    <location>
        <position position="44"/>
    </location>
    <ligand>
        <name>Zn(2+)</name>
        <dbReference type="ChEBI" id="CHEBI:29105"/>
    </ligand>
</feature>
<feature type="binding site" evidence="13">
    <location>
        <position position="71"/>
    </location>
    <ligand>
        <name>Zn(2+)</name>
        <dbReference type="ChEBI" id="CHEBI:29105"/>
    </ligand>
</feature>
<dbReference type="PIRSF" id="PIRSF000409">
    <property type="entry name" value="Ada"/>
    <property type="match status" value="1"/>
</dbReference>
<sequence length="363" mass="37922">MHRGSVARPADDAHWRAVVDRRPPEGSVFVYAVVTTGIYCRPGCPSRRPKRENVRIFEGPAAARAAGFRPCQRCRPDEAPGADLAARIARARTRLEDTAEAEPALADLAAAAGFSPSHFHRVFKAQVGLSPKAYARTVRAARLRAALEEGASVTDATYEAGYSGPARAHADADAALGMTPSAYRRGGAGVQIDHVIVDSALGRLLVAATPRGLCAVAMGEDDAALLAALRARFPNATLRADGAAAHAVLPAVLALAAAPGTAPEVPLDLAGTAFQRRVWAELRRIPAGETRTYSAVAAAIGQPTATRAVARACADNPVALVVPCHRVVRTDGGLGGYRWGPARKRALLDTEAASNPSDTKSDS</sequence>
<dbReference type="GO" id="GO:0003700">
    <property type="term" value="F:DNA-binding transcription factor activity"/>
    <property type="evidence" value="ECO:0007669"/>
    <property type="project" value="InterPro"/>
</dbReference>
<dbReference type="InterPro" id="IPR014048">
    <property type="entry name" value="MethylDNA_cys_MeTrfase_DNA-bd"/>
</dbReference>
<keyword evidence="9" id="KW-0804">Transcription</keyword>
<evidence type="ECO:0000313" key="15">
    <source>
        <dbReference type="EMBL" id="MBB4285293.1"/>
    </source>
</evidence>
<evidence type="ECO:0000259" key="14">
    <source>
        <dbReference type="PROSITE" id="PS01124"/>
    </source>
</evidence>
<dbReference type="GO" id="GO:0006281">
    <property type="term" value="P:DNA repair"/>
    <property type="evidence" value="ECO:0007669"/>
    <property type="project" value="UniProtKB-KW"/>
</dbReference>
<evidence type="ECO:0000256" key="7">
    <source>
        <dbReference type="ARBA" id="ARBA00023015"/>
    </source>
</evidence>
<feature type="binding site" evidence="13">
    <location>
        <position position="74"/>
    </location>
    <ligand>
        <name>Zn(2+)</name>
        <dbReference type="ChEBI" id="CHEBI:29105"/>
    </ligand>
</feature>
<dbReference type="NCBIfam" id="NF011964">
    <property type="entry name" value="PRK15435.1"/>
    <property type="match status" value="1"/>
</dbReference>
<dbReference type="NCBIfam" id="TIGR00589">
    <property type="entry name" value="ogt"/>
    <property type="match status" value="1"/>
</dbReference>
<keyword evidence="13" id="KW-0479">Metal-binding</keyword>
<dbReference type="Gene3D" id="1.10.10.60">
    <property type="entry name" value="Homeodomain-like"/>
    <property type="match status" value="1"/>
</dbReference>
<evidence type="ECO:0000256" key="2">
    <source>
        <dbReference type="ARBA" id="ARBA00008711"/>
    </source>
</evidence>
<name>A0A7W6RY00_9PROT</name>
<evidence type="ECO:0000256" key="12">
    <source>
        <dbReference type="PIRSR" id="PIRSR000409-1"/>
    </source>
</evidence>
<evidence type="ECO:0000256" key="13">
    <source>
        <dbReference type="PIRSR" id="PIRSR000409-3"/>
    </source>
</evidence>
<dbReference type="InterPro" id="IPR036388">
    <property type="entry name" value="WH-like_DNA-bd_sf"/>
</dbReference>
<dbReference type="InterPro" id="IPR009057">
    <property type="entry name" value="Homeodomain-like_sf"/>
</dbReference>
<dbReference type="InterPro" id="IPR001497">
    <property type="entry name" value="MethylDNA_cys_MeTrfase_AS"/>
</dbReference>
<dbReference type="InterPro" id="IPR036631">
    <property type="entry name" value="MGMT_N_sf"/>
</dbReference>
<dbReference type="Pfam" id="PF01035">
    <property type="entry name" value="DNA_binding_1"/>
    <property type="match status" value="1"/>
</dbReference>
<feature type="binding site" evidence="13">
    <location>
        <position position="40"/>
    </location>
    <ligand>
        <name>Zn(2+)</name>
        <dbReference type="ChEBI" id="CHEBI:29105"/>
    </ligand>
</feature>
<dbReference type="Gene3D" id="3.40.10.10">
    <property type="entry name" value="DNA Methylphosphotriester Repair Domain"/>
    <property type="match status" value="1"/>
</dbReference>
<dbReference type="Pfam" id="PF12833">
    <property type="entry name" value="HTH_18"/>
    <property type="match status" value="1"/>
</dbReference>
<dbReference type="PROSITE" id="PS01124">
    <property type="entry name" value="HTH_ARAC_FAMILY_2"/>
    <property type="match status" value="1"/>
</dbReference>
<evidence type="ECO:0000256" key="9">
    <source>
        <dbReference type="ARBA" id="ARBA00023163"/>
    </source>
</evidence>
<evidence type="ECO:0000256" key="11">
    <source>
        <dbReference type="ARBA" id="ARBA00049348"/>
    </source>
</evidence>
<evidence type="ECO:0000256" key="8">
    <source>
        <dbReference type="ARBA" id="ARBA00023159"/>
    </source>
</evidence>
<dbReference type="SUPFAM" id="SSF53155">
    <property type="entry name" value="Methylated DNA-protein cysteine methyltransferase domain"/>
    <property type="match status" value="1"/>
</dbReference>
<keyword evidence="16" id="KW-1185">Reference proteome</keyword>
<dbReference type="SUPFAM" id="SSF46767">
    <property type="entry name" value="Methylated DNA-protein cysteine methyltransferase, C-terminal domain"/>
    <property type="match status" value="1"/>
</dbReference>